<name>A0A485CT33_KLUCR</name>
<gene>
    <name evidence="1" type="ORF">NCTC12993_06953</name>
</gene>
<dbReference type="RefSeq" id="WP_233269668.1">
    <property type="nucleotide sequence ID" value="NZ_CALMQG010000021.1"/>
</dbReference>
<dbReference type="EMBL" id="CAADJD010000028">
    <property type="protein sequence ID" value="VFS87574.1"/>
    <property type="molecule type" value="Genomic_DNA"/>
</dbReference>
<proteinExistence type="predicted"/>
<organism evidence="1 2">
    <name type="scientific">Kluyvera cryocrescens</name>
    <name type="common">Kluyvera citrophila</name>
    <dbReference type="NCBI Taxonomy" id="580"/>
    <lineage>
        <taxon>Bacteria</taxon>
        <taxon>Pseudomonadati</taxon>
        <taxon>Pseudomonadota</taxon>
        <taxon>Gammaproteobacteria</taxon>
        <taxon>Enterobacterales</taxon>
        <taxon>Enterobacteriaceae</taxon>
        <taxon>Kluyvera</taxon>
    </lineage>
</organism>
<evidence type="ECO:0000313" key="1">
    <source>
        <dbReference type="EMBL" id="VFS87574.1"/>
    </source>
</evidence>
<dbReference type="AlphaFoldDB" id="A0A485CT33"/>
<dbReference type="Proteomes" id="UP000401081">
    <property type="component" value="Unassembled WGS sequence"/>
</dbReference>
<accession>A0A485CT33</accession>
<reference evidence="1 2" key="1">
    <citation type="submission" date="2019-03" db="EMBL/GenBank/DDBJ databases">
        <authorList>
            <consortium name="Pathogen Informatics"/>
        </authorList>
    </citation>
    <scope>NUCLEOTIDE SEQUENCE [LARGE SCALE GENOMIC DNA]</scope>
    <source>
        <strain evidence="1 2">NCTC12993</strain>
    </source>
</reference>
<keyword evidence="2" id="KW-1185">Reference proteome</keyword>
<protein>
    <submittedName>
        <fullName evidence="1">Uncharacterized protein</fullName>
    </submittedName>
</protein>
<sequence>MTIEHNNAITLLKNVVRLGTNLPAHVFHKKFSRYFFFDNDICTSDDLISVTKLVIGESFGYNLTASVFSSSDFRYLGELHMNEDWVAKIVSLNTEMNDSGDYGGLIILDQKKQWAIFQKTPVEEGVLGVNSNKKLEAINDLIYENFVDCKKFEEWLQERTSHDVELVESIGRDYLMSIVENYRQA</sequence>
<dbReference type="GeneID" id="99776256"/>
<evidence type="ECO:0000313" key="2">
    <source>
        <dbReference type="Proteomes" id="UP000401081"/>
    </source>
</evidence>